<dbReference type="Proteomes" id="UP000231553">
    <property type="component" value="Unassembled WGS sequence"/>
</dbReference>
<keyword evidence="2" id="KW-0813">Transport</keyword>
<gene>
    <name evidence="7" type="ORF">CVM52_00600</name>
</gene>
<dbReference type="EMBL" id="PGTB01000001">
    <property type="protein sequence ID" value="PJE38661.1"/>
    <property type="molecule type" value="Genomic_DNA"/>
</dbReference>
<dbReference type="InterPro" id="IPR051010">
    <property type="entry name" value="BCAA_transport"/>
</dbReference>
<dbReference type="Pfam" id="PF13458">
    <property type="entry name" value="Peripla_BP_6"/>
    <property type="match status" value="1"/>
</dbReference>
<feature type="signal peptide" evidence="5">
    <location>
        <begin position="1"/>
        <end position="24"/>
    </location>
</feature>
<dbReference type="OrthoDB" id="9803275at2"/>
<keyword evidence="4" id="KW-0029">Amino-acid transport</keyword>
<dbReference type="PRINTS" id="PR00337">
    <property type="entry name" value="LEUILEVALBP"/>
</dbReference>
<dbReference type="Gene3D" id="3.40.50.2300">
    <property type="match status" value="2"/>
</dbReference>
<feature type="domain" description="Leucine-binding protein" evidence="6">
    <location>
        <begin position="27"/>
        <end position="372"/>
    </location>
</feature>
<dbReference type="InterPro" id="IPR028081">
    <property type="entry name" value="Leu-bd"/>
</dbReference>
<dbReference type="SUPFAM" id="SSF53822">
    <property type="entry name" value="Periplasmic binding protein-like I"/>
    <property type="match status" value="1"/>
</dbReference>
<reference evidence="7 8" key="1">
    <citation type="journal article" date="2018" name="Int. J. Syst. Evol. Microbiol.">
        <title>Pseudooceanicola lipolyticus sp. nov., a marine alphaproteobacterium, reclassification of Oceanicola flagellatus as Pseudooceanicola flagellatus comb. nov. and emended description of the genus Pseudooceanicola.</title>
        <authorList>
            <person name="Huang M.-M."/>
            <person name="Guo L.-L."/>
            <person name="Wu Y.-H."/>
            <person name="Lai Q.-L."/>
            <person name="Shao Z.-Z."/>
            <person name="Wang C.-S."/>
            <person name="Wu M."/>
            <person name="Xu X.-W."/>
        </authorList>
    </citation>
    <scope>NUCLEOTIDE SEQUENCE [LARGE SCALE GENOMIC DNA]</scope>
    <source>
        <strain evidence="7 8">157</strain>
    </source>
</reference>
<evidence type="ECO:0000256" key="3">
    <source>
        <dbReference type="ARBA" id="ARBA00022729"/>
    </source>
</evidence>
<organism evidence="7 8">
    <name type="scientific">Pseudooceanicola lipolyticus</name>
    <dbReference type="NCBI Taxonomy" id="2029104"/>
    <lineage>
        <taxon>Bacteria</taxon>
        <taxon>Pseudomonadati</taxon>
        <taxon>Pseudomonadota</taxon>
        <taxon>Alphaproteobacteria</taxon>
        <taxon>Rhodobacterales</taxon>
        <taxon>Paracoccaceae</taxon>
        <taxon>Pseudooceanicola</taxon>
    </lineage>
</organism>
<keyword evidence="3 5" id="KW-0732">Signal</keyword>
<name>A0A2M8J7A7_9RHOB</name>
<evidence type="ECO:0000313" key="8">
    <source>
        <dbReference type="Proteomes" id="UP000231553"/>
    </source>
</evidence>
<protein>
    <submittedName>
        <fullName evidence="7">ABC transporter substrate-binding protein</fullName>
    </submittedName>
</protein>
<dbReference type="InterPro" id="IPR028082">
    <property type="entry name" value="Peripla_BP_I"/>
</dbReference>
<evidence type="ECO:0000313" key="7">
    <source>
        <dbReference type="EMBL" id="PJE38661.1"/>
    </source>
</evidence>
<dbReference type="PANTHER" id="PTHR30483:SF6">
    <property type="entry name" value="PERIPLASMIC BINDING PROTEIN OF ABC TRANSPORTER FOR NATURAL AMINO ACIDS"/>
    <property type="match status" value="1"/>
</dbReference>
<evidence type="ECO:0000259" key="6">
    <source>
        <dbReference type="Pfam" id="PF13458"/>
    </source>
</evidence>
<dbReference type="RefSeq" id="WP_100160790.1">
    <property type="nucleotide sequence ID" value="NZ_PGTB01000001.1"/>
</dbReference>
<dbReference type="AlphaFoldDB" id="A0A2M8J7A7"/>
<evidence type="ECO:0000256" key="5">
    <source>
        <dbReference type="SAM" id="SignalP"/>
    </source>
</evidence>
<comment type="similarity">
    <text evidence="1">Belongs to the leucine-binding protein family.</text>
</comment>
<evidence type="ECO:0000256" key="1">
    <source>
        <dbReference type="ARBA" id="ARBA00010062"/>
    </source>
</evidence>
<dbReference type="GO" id="GO:0006865">
    <property type="term" value="P:amino acid transport"/>
    <property type="evidence" value="ECO:0007669"/>
    <property type="project" value="UniProtKB-KW"/>
</dbReference>
<dbReference type="PANTHER" id="PTHR30483">
    <property type="entry name" value="LEUCINE-SPECIFIC-BINDING PROTEIN"/>
    <property type="match status" value="1"/>
</dbReference>
<feature type="chain" id="PRO_5014909020" evidence="5">
    <location>
        <begin position="25"/>
        <end position="410"/>
    </location>
</feature>
<sequence>MTKHNKTALALSLAAALMGSTALADVVKIGVLAPLTGATASDGEEYVRGAKWAIEEANANGGVAGYTFELEVADVKDHSAANVSSAVERLLGTDGVEVILTGYASLSMFEVDLMAEENMPYIAAGPSPAFAGIVSQDPEYYNCCWSYTASFEGYETDLLPMVDGLAAGGKITVDDKTVAIISSDNPYSKTISEGMKKSFAEGGWNVVVDELVPFGAVSDWTVILTKVKETNPDLVVNTDYIPGNSALFMKQFLEQPTDSLVFLQYAPSVPEFLTLTGEASTGVLYNLISAPLNTSKWPRGQRLMAEYKERYGIESGAYGVGLYEEANIYFDALRAVGDPTDHDAIGTAIGQTRKEVASGILEFDQATHVATQGDDRSPTTFWQIWDGKRNMIAPNDYADADFRTPPWLKK</sequence>
<proteinExistence type="inferred from homology"/>
<evidence type="ECO:0000256" key="2">
    <source>
        <dbReference type="ARBA" id="ARBA00022448"/>
    </source>
</evidence>
<evidence type="ECO:0000256" key="4">
    <source>
        <dbReference type="ARBA" id="ARBA00022970"/>
    </source>
</evidence>
<dbReference type="InterPro" id="IPR000709">
    <property type="entry name" value="Leu_Ile_Val-bd"/>
</dbReference>
<comment type="caution">
    <text evidence="7">The sequence shown here is derived from an EMBL/GenBank/DDBJ whole genome shotgun (WGS) entry which is preliminary data.</text>
</comment>
<keyword evidence="8" id="KW-1185">Reference proteome</keyword>
<accession>A0A2M8J7A7</accession>